<evidence type="ECO:0008006" key="4">
    <source>
        <dbReference type="Google" id="ProtNLM"/>
    </source>
</evidence>
<dbReference type="AlphaFoldDB" id="A0A845QEV2"/>
<dbReference type="Gene3D" id="3.10.450.710">
    <property type="entry name" value="Tgt2/MlaC"/>
    <property type="match status" value="1"/>
</dbReference>
<dbReference type="GeneID" id="300654338"/>
<dbReference type="Proteomes" id="UP000470384">
    <property type="component" value="Unassembled WGS sequence"/>
</dbReference>
<dbReference type="InterPro" id="IPR008869">
    <property type="entry name" value="MlaC/ttg2D"/>
</dbReference>
<accession>A0A845QEV2</accession>
<dbReference type="EMBL" id="WXYQ01000012">
    <property type="protein sequence ID" value="NBG96818.1"/>
    <property type="molecule type" value="Genomic_DNA"/>
</dbReference>
<proteinExistence type="predicted"/>
<evidence type="ECO:0000313" key="2">
    <source>
        <dbReference type="EMBL" id="NBG96818.1"/>
    </source>
</evidence>
<evidence type="ECO:0000313" key="3">
    <source>
        <dbReference type="Proteomes" id="UP000470384"/>
    </source>
</evidence>
<reference evidence="2 3" key="1">
    <citation type="journal article" date="2016" name="Int. J. Syst. Evol. Microbiol.">
        <title>Pyruvatibacter mobilis gen. nov., sp. nov., a marine bacterium from the culture broth of Picochlorum sp. 122.</title>
        <authorList>
            <person name="Wang G."/>
            <person name="Tang M."/>
            <person name="Wu H."/>
            <person name="Dai S."/>
            <person name="Li T."/>
            <person name="Chen C."/>
            <person name="He H."/>
            <person name="Fan J."/>
            <person name="Xiang W."/>
            <person name="Li X."/>
        </authorList>
    </citation>
    <scope>NUCLEOTIDE SEQUENCE [LARGE SCALE GENOMIC DNA]</scope>
    <source>
        <strain evidence="2 3">GYP-11</strain>
    </source>
</reference>
<sequence length="220" mass="23269">MTKAFSPSAFVKPRFGTAMRIMPLAAMAFAALFALGSTARAQDAAAVANKLHAGLEHLMANGEAMGLEAASDYIGRVVDETYDLPALTAQSIGPASFRSYDDAGKAQVVAAYREFVIANYVSRFARKLPITFKTLGTSPGPKGATVVNTELQRQSGEPVNLDYVVRTPEEGRAGIADVLYNGVSEAARRRSELSSLARLGAEPLADALSRKASTIAATQQ</sequence>
<gene>
    <name evidence="2" type="ORF">GTQ45_13855</name>
</gene>
<dbReference type="InterPro" id="IPR042245">
    <property type="entry name" value="Tgt2/MlaC_sf"/>
</dbReference>
<comment type="caution">
    <text evidence="2">The sequence shown here is derived from an EMBL/GenBank/DDBJ whole genome shotgun (WGS) entry which is preliminary data.</text>
</comment>
<keyword evidence="1" id="KW-0732">Signal</keyword>
<dbReference type="RefSeq" id="WP_160588835.1">
    <property type="nucleotide sequence ID" value="NZ_BMHN01000001.1"/>
</dbReference>
<feature type="chain" id="PRO_5032838252" description="Phospholipid transport system substrate-binding protein" evidence="1">
    <location>
        <begin position="42"/>
        <end position="220"/>
    </location>
</feature>
<organism evidence="2 3">
    <name type="scientific">Pyruvatibacter mobilis</name>
    <dbReference type="NCBI Taxonomy" id="1712261"/>
    <lineage>
        <taxon>Bacteria</taxon>
        <taxon>Pseudomonadati</taxon>
        <taxon>Pseudomonadota</taxon>
        <taxon>Alphaproteobacteria</taxon>
        <taxon>Hyphomicrobiales</taxon>
        <taxon>Parvibaculaceae</taxon>
        <taxon>Pyruvatibacter</taxon>
    </lineage>
</organism>
<feature type="signal peptide" evidence="1">
    <location>
        <begin position="1"/>
        <end position="41"/>
    </location>
</feature>
<dbReference type="Pfam" id="PF05494">
    <property type="entry name" value="MlaC"/>
    <property type="match status" value="1"/>
</dbReference>
<name>A0A845QEV2_9HYPH</name>
<keyword evidence="3" id="KW-1185">Reference proteome</keyword>
<protein>
    <recommendedName>
        <fullName evidence="4">Phospholipid transport system substrate-binding protein</fullName>
    </recommendedName>
</protein>
<dbReference type="OrthoDB" id="7358716at2"/>
<evidence type="ECO:0000256" key="1">
    <source>
        <dbReference type="SAM" id="SignalP"/>
    </source>
</evidence>